<reference evidence="3" key="1">
    <citation type="journal article" date="2019" name="Int. J. Syst. Evol. Microbiol.">
        <title>The Global Catalogue of Microorganisms (GCM) 10K type strain sequencing project: providing services to taxonomists for standard genome sequencing and annotation.</title>
        <authorList>
            <consortium name="The Broad Institute Genomics Platform"/>
            <consortium name="The Broad Institute Genome Sequencing Center for Infectious Disease"/>
            <person name="Wu L."/>
            <person name="Ma J."/>
        </authorList>
    </citation>
    <scope>NUCLEOTIDE SEQUENCE [LARGE SCALE GENOMIC DNA]</scope>
    <source>
        <strain evidence="3">CGMCC 1.15394</strain>
    </source>
</reference>
<feature type="chain" id="PRO_5046807964" description="Solute-binding protein family 3/N-terminal domain-containing protein" evidence="1">
    <location>
        <begin position="24"/>
        <end position="234"/>
    </location>
</feature>
<evidence type="ECO:0000256" key="1">
    <source>
        <dbReference type="SAM" id="SignalP"/>
    </source>
</evidence>
<comment type="caution">
    <text evidence="2">The sequence shown here is derived from an EMBL/GenBank/DDBJ whole genome shotgun (WGS) entry which is preliminary data.</text>
</comment>
<dbReference type="RefSeq" id="WP_229677577.1">
    <property type="nucleotide sequence ID" value="NZ_BMIT01000005.1"/>
</dbReference>
<gene>
    <name evidence="2" type="ORF">GCM10008027_17350</name>
</gene>
<protein>
    <recommendedName>
        <fullName evidence="4">Solute-binding protein family 3/N-terminal domain-containing protein</fullName>
    </recommendedName>
</protein>
<keyword evidence="1" id="KW-0732">Signal</keyword>
<name>A0ABQ1TH24_9GAMM</name>
<evidence type="ECO:0008006" key="4">
    <source>
        <dbReference type="Google" id="ProtNLM"/>
    </source>
</evidence>
<dbReference type="EMBL" id="BMIT01000005">
    <property type="protein sequence ID" value="GGE93047.1"/>
    <property type="molecule type" value="Genomic_DNA"/>
</dbReference>
<organism evidence="2 3">
    <name type="scientific">Pseudoalteromonas gelatinilytica</name>
    <dbReference type="NCBI Taxonomy" id="1703256"/>
    <lineage>
        <taxon>Bacteria</taxon>
        <taxon>Pseudomonadati</taxon>
        <taxon>Pseudomonadota</taxon>
        <taxon>Gammaproteobacteria</taxon>
        <taxon>Alteromonadales</taxon>
        <taxon>Pseudoalteromonadaceae</taxon>
        <taxon>Pseudoalteromonas</taxon>
    </lineage>
</organism>
<proteinExistence type="predicted"/>
<evidence type="ECO:0000313" key="2">
    <source>
        <dbReference type="EMBL" id="GGE93047.1"/>
    </source>
</evidence>
<dbReference type="Proteomes" id="UP000638462">
    <property type="component" value="Unassembled WGS sequence"/>
</dbReference>
<accession>A0ABQ1TH24</accession>
<dbReference type="SUPFAM" id="SSF53850">
    <property type="entry name" value="Periplasmic binding protein-like II"/>
    <property type="match status" value="1"/>
</dbReference>
<keyword evidence="3" id="KW-1185">Reference proteome</keyword>
<evidence type="ECO:0000313" key="3">
    <source>
        <dbReference type="Proteomes" id="UP000638462"/>
    </source>
</evidence>
<dbReference type="Gene3D" id="3.40.190.10">
    <property type="entry name" value="Periplasmic binding protein-like II"/>
    <property type="match status" value="2"/>
</dbReference>
<sequence>MLSKYLSHRFALFLLFFCFSSSASTNLLIFNRPADTPQARYVIDLMKMAYKEIGYEIHIIDFNHQNALVAANQGVLDGQLGRIADVKDDYPNLLKVDYPLFDFNLVLLKNCRQCQYEELKSLAIQSSYPAAQSYIDNHPFSGDVIKVRNVTAQLNLLTQKRVEGTILLDFLLSTKHPGFDQTAFHKQVLMPMQSFHFVHKRHATIIPQLTKVLKKLDENGTVQFLKSKYNLSKF</sequence>
<feature type="signal peptide" evidence="1">
    <location>
        <begin position="1"/>
        <end position="23"/>
    </location>
</feature>